<feature type="transmembrane region" description="Helical" evidence="1">
    <location>
        <begin position="80"/>
        <end position="103"/>
    </location>
</feature>
<keyword evidence="3" id="KW-1185">Reference proteome</keyword>
<evidence type="ECO:0000313" key="2">
    <source>
        <dbReference type="EMBL" id="MBC9979711.1"/>
    </source>
</evidence>
<feature type="transmembrane region" description="Helical" evidence="1">
    <location>
        <begin position="147"/>
        <end position="167"/>
    </location>
</feature>
<feature type="transmembrane region" description="Helical" evidence="1">
    <location>
        <begin position="115"/>
        <end position="135"/>
    </location>
</feature>
<keyword evidence="1" id="KW-1133">Transmembrane helix</keyword>
<dbReference type="RefSeq" id="WP_188100974.1">
    <property type="nucleotide sequence ID" value="NZ_JAANIH010000019.1"/>
</dbReference>
<dbReference type="EMBL" id="JAATTO010000020">
    <property type="protein sequence ID" value="MBC9979711.1"/>
    <property type="molecule type" value="Genomic_DNA"/>
</dbReference>
<evidence type="ECO:0000313" key="3">
    <source>
        <dbReference type="Proteomes" id="UP000639516"/>
    </source>
</evidence>
<organism evidence="2 3">
    <name type="scientific">Bradyrhizobium campsiandrae</name>
    <dbReference type="NCBI Taxonomy" id="1729892"/>
    <lineage>
        <taxon>Bacteria</taxon>
        <taxon>Pseudomonadati</taxon>
        <taxon>Pseudomonadota</taxon>
        <taxon>Alphaproteobacteria</taxon>
        <taxon>Hyphomicrobiales</taxon>
        <taxon>Nitrobacteraceae</taxon>
        <taxon>Bradyrhizobium</taxon>
    </lineage>
</organism>
<comment type="caution">
    <text evidence="2">The sequence shown here is derived from an EMBL/GenBank/DDBJ whole genome shotgun (WGS) entry which is preliminary data.</text>
</comment>
<evidence type="ECO:0000256" key="1">
    <source>
        <dbReference type="SAM" id="Phobius"/>
    </source>
</evidence>
<gene>
    <name evidence="2" type="ORF">HA482_16045</name>
</gene>
<sequence>MSQRQSWFESWRLLAVLSLSLIGLSLWIASMRQFEVEGVRMVIRFTARSSLLLFCLAFSAAALARLWPNAWTRWQRRNRRYLGLSFAASHIIHAVAIVVFANMDPAGFVQATSPASYIFGGIGYAFIIAMSATSFDRTAAVIGPHAWRALHLVGGYYLWFQFMVSFGKRVPAMPLYAGFLLPLLAVMVLRMIAMTRRPRGQVIATS</sequence>
<accession>A0ABR7U885</accession>
<proteinExistence type="predicted"/>
<keyword evidence="1" id="KW-0472">Membrane</keyword>
<reference evidence="2 3" key="1">
    <citation type="journal article" date="2020" name="Arch. Microbiol.">
        <title>Bradyrhizobium campsiandrae sp. nov., a nitrogen-fixing bacterial strain isolated from a native leguminous tree from the Amazon adapted to flooded conditions.</title>
        <authorList>
            <person name="Cabral Michel D."/>
            <person name="Martins da Costa E."/>
            <person name="Azarias Guimaraes A."/>
            <person name="Soares de Carvalho T."/>
            <person name="Santos de Castro Caputo P."/>
            <person name="Willems A."/>
            <person name="de Souza Moreira F.M."/>
        </authorList>
    </citation>
    <scope>NUCLEOTIDE SEQUENCE [LARGE SCALE GENOMIC DNA]</scope>
    <source>
        <strain evidence="3">INPA 384B</strain>
    </source>
</reference>
<feature type="transmembrane region" description="Helical" evidence="1">
    <location>
        <begin position="12"/>
        <end position="30"/>
    </location>
</feature>
<feature type="transmembrane region" description="Helical" evidence="1">
    <location>
        <begin position="50"/>
        <end position="68"/>
    </location>
</feature>
<evidence type="ECO:0008006" key="4">
    <source>
        <dbReference type="Google" id="ProtNLM"/>
    </source>
</evidence>
<feature type="transmembrane region" description="Helical" evidence="1">
    <location>
        <begin position="173"/>
        <end position="193"/>
    </location>
</feature>
<name>A0ABR7U885_9BRAD</name>
<keyword evidence="1" id="KW-0812">Transmembrane</keyword>
<dbReference type="Proteomes" id="UP000639516">
    <property type="component" value="Unassembled WGS sequence"/>
</dbReference>
<protein>
    <recommendedName>
        <fullName evidence="4">DMSO/TMAO reductase YedYZ heme-binding membrane subunit</fullName>
    </recommendedName>
</protein>